<protein>
    <submittedName>
        <fullName evidence="1">Uncharacterized protein</fullName>
    </submittedName>
</protein>
<proteinExistence type="predicted"/>
<reference evidence="1 2" key="1">
    <citation type="submission" date="2021-03" db="EMBL/GenBank/DDBJ databases">
        <title>Sequencing the genomes of 1000 actinobacteria strains.</title>
        <authorList>
            <person name="Klenk H.-P."/>
        </authorList>
    </citation>
    <scope>NUCLEOTIDE SEQUENCE [LARGE SCALE GENOMIC DNA]</scope>
    <source>
        <strain evidence="1 2">DSM 45510</strain>
    </source>
</reference>
<gene>
    <name evidence="1" type="ORF">JOM49_007936</name>
</gene>
<dbReference type="EMBL" id="JAGGMS010000001">
    <property type="protein sequence ID" value="MBP2186410.1"/>
    <property type="molecule type" value="Genomic_DNA"/>
</dbReference>
<dbReference type="RefSeq" id="WP_209669462.1">
    <property type="nucleotide sequence ID" value="NZ_JAGGMS010000001.1"/>
</dbReference>
<evidence type="ECO:0000313" key="1">
    <source>
        <dbReference type="EMBL" id="MBP2186410.1"/>
    </source>
</evidence>
<organism evidence="1 2">
    <name type="scientific">Amycolatopsis magusensis</name>
    <dbReference type="NCBI Taxonomy" id="882444"/>
    <lineage>
        <taxon>Bacteria</taxon>
        <taxon>Bacillati</taxon>
        <taxon>Actinomycetota</taxon>
        <taxon>Actinomycetes</taxon>
        <taxon>Pseudonocardiales</taxon>
        <taxon>Pseudonocardiaceae</taxon>
        <taxon>Amycolatopsis</taxon>
    </lineage>
</organism>
<keyword evidence="2" id="KW-1185">Reference proteome</keyword>
<comment type="caution">
    <text evidence="1">The sequence shown here is derived from an EMBL/GenBank/DDBJ whole genome shotgun (WGS) entry which is preliminary data.</text>
</comment>
<accession>A0ABS4Q5L9</accession>
<sequence>MLAPSLLDPAAEKLMLTDVTGRSATDVARVARELLGERFDSCTFTYVLMRAFDVEFHAACQASRWHEFDNGPRALSDADLETLLSPWLSTR</sequence>
<dbReference type="Proteomes" id="UP000741013">
    <property type="component" value="Unassembled WGS sequence"/>
</dbReference>
<name>A0ABS4Q5L9_9PSEU</name>
<evidence type="ECO:0000313" key="2">
    <source>
        <dbReference type="Proteomes" id="UP000741013"/>
    </source>
</evidence>